<dbReference type="InterPro" id="IPR050834">
    <property type="entry name" value="Glycosyltransf_2"/>
</dbReference>
<keyword evidence="6" id="KW-1185">Reference proteome</keyword>
<name>A0A1C4Y238_9ACTN</name>
<comment type="similarity">
    <text evidence="1">Belongs to the glycosyltransferase 2 family.</text>
</comment>
<organism evidence="5 6">
    <name type="scientific">Micromonospora coriariae</name>
    <dbReference type="NCBI Taxonomy" id="285665"/>
    <lineage>
        <taxon>Bacteria</taxon>
        <taxon>Bacillati</taxon>
        <taxon>Actinomycetota</taxon>
        <taxon>Actinomycetes</taxon>
        <taxon>Micromonosporales</taxon>
        <taxon>Micromonosporaceae</taxon>
        <taxon>Micromonospora</taxon>
    </lineage>
</organism>
<reference evidence="6" key="1">
    <citation type="submission" date="2016-06" db="EMBL/GenBank/DDBJ databases">
        <authorList>
            <person name="Varghese N."/>
            <person name="Submissions Spin"/>
        </authorList>
    </citation>
    <scope>NUCLEOTIDE SEQUENCE [LARGE SCALE GENOMIC DNA]</scope>
    <source>
        <strain evidence="6">DSM 44875</strain>
    </source>
</reference>
<sequence>MTDVTVVVATRNRREQLLDMLGRHTAPVILVDNGSDDGTAAAVARAFPAVRVVRLAENAGAGAARNIGVELADTPFVAFADDDSYWAPDALERATAILRAHPGTGLLTGQVRVGREQRLDPVSAAMARAPLGTPPGAPGPAVLGFLACAAVLRRRAFQQVGGFTERLGTYGEEALLAMDLAAAGWQLAYADEVVAHHLPLPVGRDGPARKRMETRNRLLTALLRRPAGVVLRTATAVARDAAGRGGLLDAAGDLGWALRGRRRLPAEVEAALRTLAR</sequence>
<dbReference type="AlphaFoldDB" id="A0A1C4Y238"/>
<feature type="domain" description="Glycosyltransferase 2-like" evidence="4">
    <location>
        <begin position="6"/>
        <end position="160"/>
    </location>
</feature>
<dbReference type="RefSeq" id="WP_089021247.1">
    <property type="nucleotide sequence ID" value="NZ_LT607412.1"/>
</dbReference>
<evidence type="ECO:0000256" key="1">
    <source>
        <dbReference type="ARBA" id="ARBA00006739"/>
    </source>
</evidence>
<dbReference type="PANTHER" id="PTHR43685:SF5">
    <property type="entry name" value="GLYCOSYLTRANSFERASE EPSE-RELATED"/>
    <property type="match status" value="1"/>
</dbReference>
<dbReference type="InterPro" id="IPR001173">
    <property type="entry name" value="Glyco_trans_2-like"/>
</dbReference>
<keyword evidence="3 5" id="KW-0808">Transferase</keyword>
<evidence type="ECO:0000313" key="6">
    <source>
        <dbReference type="Proteomes" id="UP000198243"/>
    </source>
</evidence>
<dbReference type="Proteomes" id="UP000198243">
    <property type="component" value="Chromosome I"/>
</dbReference>
<dbReference type="OrthoDB" id="7665907at2"/>
<gene>
    <name evidence="5" type="ORF">GA0070607_6126</name>
</gene>
<evidence type="ECO:0000259" key="4">
    <source>
        <dbReference type="Pfam" id="PF00535"/>
    </source>
</evidence>
<dbReference type="Pfam" id="PF00535">
    <property type="entry name" value="Glycos_transf_2"/>
    <property type="match status" value="1"/>
</dbReference>
<evidence type="ECO:0000256" key="3">
    <source>
        <dbReference type="ARBA" id="ARBA00022679"/>
    </source>
</evidence>
<dbReference type="InterPro" id="IPR029044">
    <property type="entry name" value="Nucleotide-diphossugar_trans"/>
</dbReference>
<dbReference type="SUPFAM" id="SSF53448">
    <property type="entry name" value="Nucleotide-diphospho-sugar transferases"/>
    <property type="match status" value="1"/>
</dbReference>
<protein>
    <submittedName>
        <fullName evidence="5">Glycosyltransferase, GT2 family</fullName>
    </submittedName>
</protein>
<dbReference type="PANTHER" id="PTHR43685">
    <property type="entry name" value="GLYCOSYLTRANSFERASE"/>
    <property type="match status" value="1"/>
</dbReference>
<proteinExistence type="inferred from homology"/>
<evidence type="ECO:0000256" key="2">
    <source>
        <dbReference type="ARBA" id="ARBA00022676"/>
    </source>
</evidence>
<keyword evidence="2" id="KW-0328">Glycosyltransferase</keyword>
<evidence type="ECO:0000313" key="5">
    <source>
        <dbReference type="EMBL" id="SCF14782.1"/>
    </source>
</evidence>
<accession>A0A1C4Y238</accession>
<dbReference type="GO" id="GO:0016757">
    <property type="term" value="F:glycosyltransferase activity"/>
    <property type="evidence" value="ECO:0007669"/>
    <property type="project" value="UniProtKB-KW"/>
</dbReference>
<dbReference type="EMBL" id="LT607412">
    <property type="protein sequence ID" value="SCF14782.1"/>
    <property type="molecule type" value="Genomic_DNA"/>
</dbReference>
<dbReference type="Gene3D" id="3.90.550.10">
    <property type="entry name" value="Spore Coat Polysaccharide Biosynthesis Protein SpsA, Chain A"/>
    <property type="match status" value="1"/>
</dbReference>